<evidence type="ECO:0000256" key="3">
    <source>
        <dbReference type="ARBA" id="ARBA00022448"/>
    </source>
</evidence>
<evidence type="ECO:0000256" key="2">
    <source>
        <dbReference type="ARBA" id="ARBA00008274"/>
    </source>
</evidence>
<evidence type="ECO:0000256" key="5">
    <source>
        <dbReference type="ARBA" id="ARBA00022824"/>
    </source>
</evidence>
<keyword evidence="9 10" id="KW-0472">Membrane</keyword>
<keyword evidence="8" id="KW-0811">Translocation</keyword>
<dbReference type="GO" id="GO:0005789">
    <property type="term" value="C:endoplasmic reticulum membrane"/>
    <property type="evidence" value="ECO:0007669"/>
    <property type="project" value="UniProtKB-SubCell"/>
</dbReference>
<protein>
    <submittedName>
        <fullName evidence="11">Uncharacterized protein</fullName>
    </submittedName>
</protein>
<comment type="caution">
    <text evidence="11">The sequence shown here is derived from an EMBL/GenBank/DDBJ whole genome shotgun (WGS) entry which is preliminary data.</text>
</comment>
<dbReference type="NCBIfam" id="TIGR00327">
    <property type="entry name" value="secE_euk_arch"/>
    <property type="match status" value="1"/>
</dbReference>
<gene>
    <name evidence="11" type="ORF">NLI96_g6985</name>
</gene>
<comment type="subcellular location">
    <subcellularLocation>
        <location evidence="1">Endoplasmic reticulum membrane</location>
        <topology evidence="1">Single-pass membrane protein</topology>
    </subcellularLocation>
</comment>
<dbReference type="InterPro" id="IPR008158">
    <property type="entry name" value="Translocase_Sec61-g"/>
</dbReference>
<organism evidence="11 12">
    <name type="scientific">Meripilus lineatus</name>
    <dbReference type="NCBI Taxonomy" id="2056292"/>
    <lineage>
        <taxon>Eukaryota</taxon>
        <taxon>Fungi</taxon>
        <taxon>Dikarya</taxon>
        <taxon>Basidiomycota</taxon>
        <taxon>Agaricomycotina</taxon>
        <taxon>Agaricomycetes</taxon>
        <taxon>Polyporales</taxon>
        <taxon>Meripilaceae</taxon>
        <taxon>Meripilus</taxon>
    </lineage>
</organism>
<dbReference type="PANTHER" id="PTHR12309">
    <property type="entry name" value="SEC61 GAMMA SUBUNIT"/>
    <property type="match status" value="1"/>
</dbReference>
<dbReference type="GO" id="GO:0006886">
    <property type="term" value="P:intracellular protein transport"/>
    <property type="evidence" value="ECO:0007669"/>
    <property type="project" value="InterPro"/>
</dbReference>
<keyword evidence="7 10" id="KW-1133">Transmembrane helix</keyword>
<sequence>MHAETEPFSKPCVNENLILLTLYPYRFELKQPPPTLRDRCAFWNWNDERKNFGFTAEFKRLYHVAVAKTRARGEPGAVAQLTRRLPPQQHISPHPPLSFKQRPFIMSEKLKEFVEIPQEFVKEGNQFLTRCTKPSQKEFAQICKAVAVGFAVMGFIGYFVKLIHIPINNILVGGA</sequence>
<dbReference type="SUPFAM" id="SSF103456">
    <property type="entry name" value="Preprotein translocase SecE subunit"/>
    <property type="match status" value="1"/>
</dbReference>
<keyword evidence="5" id="KW-0256">Endoplasmic reticulum</keyword>
<name>A0AAD5YDD1_9APHY</name>
<proteinExistence type="inferred from homology"/>
<keyword evidence="3" id="KW-0813">Transport</keyword>
<keyword evidence="12" id="KW-1185">Reference proteome</keyword>
<dbReference type="InterPro" id="IPR001901">
    <property type="entry name" value="Translocase_SecE/Sec61-g"/>
</dbReference>
<feature type="transmembrane region" description="Helical" evidence="10">
    <location>
        <begin position="139"/>
        <end position="160"/>
    </location>
</feature>
<dbReference type="GO" id="GO:0006605">
    <property type="term" value="P:protein targeting"/>
    <property type="evidence" value="ECO:0007669"/>
    <property type="project" value="InterPro"/>
</dbReference>
<comment type="similarity">
    <text evidence="2">Belongs to the SecE/SEC61-gamma family.</text>
</comment>
<evidence type="ECO:0000256" key="7">
    <source>
        <dbReference type="ARBA" id="ARBA00022989"/>
    </source>
</evidence>
<dbReference type="Pfam" id="PF00584">
    <property type="entry name" value="SecE"/>
    <property type="match status" value="1"/>
</dbReference>
<evidence type="ECO:0000256" key="10">
    <source>
        <dbReference type="SAM" id="Phobius"/>
    </source>
</evidence>
<evidence type="ECO:0000256" key="9">
    <source>
        <dbReference type="ARBA" id="ARBA00023136"/>
    </source>
</evidence>
<dbReference type="AlphaFoldDB" id="A0AAD5YDD1"/>
<dbReference type="GO" id="GO:0008320">
    <property type="term" value="F:protein transmembrane transporter activity"/>
    <property type="evidence" value="ECO:0007669"/>
    <property type="project" value="InterPro"/>
</dbReference>
<evidence type="ECO:0000256" key="8">
    <source>
        <dbReference type="ARBA" id="ARBA00023010"/>
    </source>
</evidence>
<evidence type="ECO:0000313" key="12">
    <source>
        <dbReference type="Proteomes" id="UP001212997"/>
    </source>
</evidence>
<reference evidence="11" key="1">
    <citation type="submission" date="2022-07" db="EMBL/GenBank/DDBJ databases">
        <title>Genome Sequence of Physisporinus lineatus.</title>
        <authorList>
            <person name="Buettner E."/>
        </authorList>
    </citation>
    <scope>NUCLEOTIDE SEQUENCE</scope>
    <source>
        <strain evidence="11">VT162</strain>
    </source>
</reference>
<dbReference type="PROSITE" id="PS01067">
    <property type="entry name" value="SECE_SEC61G"/>
    <property type="match status" value="1"/>
</dbReference>
<evidence type="ECO:0000256" key="6">
    <source>
        <dbReference type="ARBA" id="ARBA00022927"/>
    </source>
</evidence>
<dbReference type="Proteomes" id="UP001212997">
    <property type="component" value="Unassembled WGS sequence"/>
</dbReference>
<accession>A0AAD5YDD1</accession>
<evidence type="ECO:0000313" key="11">
    <source>
        <dbReference type="EMBL" id="KAJ3482434.1"/>
    </source>
</evidence>
<keyword evidence="6" id="KW-0653">Protein transport</keyword>
<evidence type="ECO:0000256" key="4">
    <source>
        <dbReference type="ARBA" id="ARBA00022692"/>
    </source>
</evidence>
<dbReference type="InterPro" id="IPR023391">
    <property type="entry name" value="Prot_translocase_SecE_dom_sf"/>
</dbReference>
<dbReference type="HAMAP" id="MF_00422">
    <property type="entry name" value="SecE"/>
    <property type="match status" value="1"/>
</dbReference>
<evidence type="ECO:0000256" key="1">
    <source>
        <dbReference type="ARBA" id="ARBA00004389"/>
    </source>
</evidence>
<dbReference type="Gene3D" id="1.20.5.820">
    <property type="entry name" value="Preprotein translocase SecE subunit"/>
    <property type="match status" value="1"/>
</dbReference>
<keyword evidence="4 10" id="KW-0812">Transmembrane</keyword>
<dbReference type="EMBL" id="JANAWD010000273">
    <property type="protein sequence ID" value="KAJ3482434.1"/>
    <property type="molecule type" value="Genomic_DNA"/>
</dbReference>